<evidence type="ECO:0000313" key="27">
    <source>
        <dbReference type="Proteomes" id="UP000298652"/>
    </source>
</evidence>
<keyword evidence="12" id="KW-0677">Repeat</keyword>
<dbReference type="Pfam" id="PF00560">
    <property type="entry name" value="LRR_1"/>
    <property type="match status" value="2"/>
</dbReference>
<evidence type="ECO:0000256" key="16">
    <source>
        <dbReference type="ARBA" id="ARBA00022989"/>
    </source>
</evidence>
<evidence type="ECO:0000256" key="1">
    <source>
        <dbReference type="ARBA" id="ARBA00004162"/>
    </source>
</evidence>
<dbReference type="PANTHER" id="PTHR45974:SF278">
    <property type="entry name" value="PROTEIN KINASE DOMAIN-CONTAINING PROTEIN"/>
    <property type="match status" value="1"/>
</dbReference>
<dbReference type="InterPro" id="IPR001611">
    <property type="entry name" value="Leu-rich_rpt"/>
</dbReference>
<dbReference type="InterPro" id="IPR000719">
    <property type="entry name" value="Prot_kinase_dom"/>
</dbReference>
<evidence type="ECO:0000259" key="25">
    <source>
        <dbReference type="PROSITE" id="PS50011"/>
    </source>
</evidence>
<dbReference type="FunFam" id="1.10.510.10:FF:000358">
    <property type="entry name" value="Putative leucine-rich repeat receptor-like serine/threonine-protein kinase"/>
    <property type="match status" value="1"/>
</dbReference>
<dbReference type="Pfam" id="PF07714">
    <property type="entry name" value="PK_Tyr_Ser-Thr"/>
    <property type="match status" value="1"/>
</dbReference>
<dbReference type="Gene3D" id="3.80.10.10">
    <property type="entry name" value="Ribonuclease Inhibitor"/>
    <property type="match status" value="4"/>
</dbReference>
<dbReference type="PROSITE" id="PS00108">
    <property type="entry name" value="PROTEIN_KINASE_ST"/>
    <property type="match status" value="1"/>
</dbReference>
<dbReference type="CDD" id="cd14066">
    <property type="entry name" value="STKc_IRAK"/>
    <property type="match status" value="1"/>
</dbReference>
<dbReference type="PANTHER" id="PTHR45974">
    <property type="entry name" value="RECEPTOR-LIKE PROTEIN 55"/>
    <property type="match status" value="1"/>
</dbReference>
<dbReference type="SMART" id="SM00365">
    <property type="entry name" value="LRR_SD22"/>
    <property type="match status" value="6"/>
</dbReference>
<evidence type="ECO:0000256" key="22">
    <source>
        <dbReference type="PROSITE-ProRule" id="PRU10141"/>
    </source>
</evidence>
<comment type="similarity">
    <text evidence="3">Belongs to the protein kinase superfamily. Ser/Thr protein kinase family.</text>
</comment>
<evidence type="ECO:0000256" key="14">
    <source>
        <dbReference type="ARBA" id="ARBA00022777"/>
    </source>
</evidence>
<keyword evidence="10 23" id="KW-0812">Transmembrane</keyword>
<keyword evidence="27" id="KW-1185">Reference proteome</keyword>
<feature type="signal peptide" evidence="24">
    <location>
        <begin position="1"/>
        <end position="21"/>
    </location>
</feature>
<dbReference type="InterPro" id="IPR032675">
    <property type="entry name" value="LRR_dom_sf"/>
</dbReference>
<keyword evidence="14" id="KW-0418">Kinase</keyword>
<dbReference type="GO" id="GO:0005886">
    <property type="term" value="C:plasma membrane"/>
    <property type="evidence" value="ECO:0007669"/>
    <property type="project" value="UniProtKB-SubCell"/>
</dbReference>
<evidence type="ECO:0000256" key="7">
    <source>
        <dbReference type="ARBA" id="ARBA00022553"/>
    </source>
</evidence>
<comment type="catalytic activity">
    <reaction evidence="21">
        <text>L-seryl-[protein] + ATP = O-phospho-L-seryl-[protein] + ADP + H(+)</text>
        <dbReference type="Rhea" id="RHEA:17989"/>
        <dbReference type="Rhea" id="RHEA-COMP:9863"/>
        <dbReference type="Rhea" id="RHEA-COMP:11604"/>
        <dbReference type="ChEBI" id="CHEBI:15378"/>
        <dbReference type="ChEBI" id="CHEBI:29999"/>
        <dbReference type="ChEBI" id="CHEBI:30616"/>
        <dbReference type="ChEBI" id="CHEBI:83421"/>
        <dbReference type="ChEBI" id="CHEBI:456216"/>
        <dbReference type="EC" id="2.7.11.1"/>
    </reaction>
</comment>
<evidence type="ECO:0000256" key="6">
    <source>
        <dbReference type="ARBA" id="ARBA00022527"/>
    </source>
</evidence>
<keyword evidence="8" id="KW-0433">Leucine-rich repeat</keyword>
<dbReference type="InterPro" id="IPR013210">
    <property type="entry name" value="LRR_N_plant-typ"/>
</dbReference>
<feature type="chain" id="PRO_5020373703" description="non-specific serine/threonine protein kinase" evidence="24">
    <location>
        <begin position="22"/>
        <end position="1096"/>
    </location>
</feature>
<comment type="catalytic activity">
    <reaction evidence="20">
        <text>L-threonyl-[protein] + ATP = O-phospho-L-threonyl-[protein] + ADP + H(+)</text>
        <dbReference type="Rhea" id="RHEA:46608"/>
        <dbReference type="Rhea" id="RHEA-COMP:11060"/>
        <dbReference type="Rhea" id="RHEA-COMP:11605"/>
        <dbReference type="ChEBI" id="CHEBI:15378"/>
        <dbReference type="ChEBI" id="CHEBI:30013"/>
        <dbReference type="ChEBI" id="CHEBI:30616"/>
        <dbReference type="ChEBI" id="CHEBI:61977"/>
        <dbReference type="ChEBI" id="CHEBI:456216"/>
        <dbReference type="EC" id="2.7.11.1"/>
    </reaction>
</comment>
<dbReference type="EMBL" id="CM016556">
    <property type="protein sequence ID" value="TKW16199.1"/>
    <property type="molecule type" value="Genomic_DNA"/>
</dbReference>
<name>A0A4U6UQI6_SETVI</name>
<evidence type="ECO:0000256" key="19">
    <source>
        <dbReference type="ARBA" id="ARBA00023180"/>
    </source>
</evidence>
<evidence type="ECO:0000256" key="9">
    <source>
        <dbReference type="ARBA" id="ARBA00022679"/>
    </source>
</evidence>
<evidence type="ECO:0000256" key="8">
    <source>
        <dbReference type="ARBA" id="ARBA00022614"/>
    </source>
</evidence>
<feature type="domain" description="Protein kinase" evidence="25">
    <location>
        <begin position="793"/>
        <end position="1081"/>
    </location>
</feature>
<evidence type="ECO:0000256" key="24">
    <source>
        <dbReference type="SAM" id="SignalP"/>
    </source>
</evidence>
<evidence type="ECO:0000256" key="18">
    <source>
        <dbReference type="ARBA" id="ARBA00023170"/>
    </source>
</evidence>
<keyword evidence="13 22" id="KW-0547">Nucleotide-binding</keyword>
<dbReference type="SUPFAM" id="SSF56112">
    <property type="entry name" value="Protein kinase-like (PK-like)"/>
    <property type="match status" value="1"/>
</dbReference>
<dbReference type="GO" id="GO:0005524">
    <property type="term" value="F:ATP binding"/>
    <property type="evidence" value="ECO:0007669"/>
    <property type="project" value="UniProtKB-UniRule"/>
</dbReference>
<dbReference type="InterPro" id="IPR003591">
    <property type="entry name" value="Leu-rich_rpt_typical-subtyp"/>
</dbReference>
<keyword evidence="18" id="KW-0675">Receptor</keyword>
<dbReference type="PROSITE" id="PS50011">
    <property type="entry name" value="PROTEIN_KINASE_DOM"/>
    <property type="match status" value="1"/>
</dbReference>
<keyword evidence="16 23" id="KW-1133">Transmembrane helix</keyword>
<dbReference type="FunFam" id="3.80.10.10:FF:000095">
    <property type="entry name" value="LRR receptor-like serine/threonine-protein kinase GSO1"/>
    <property type="match status" value="1"/>
</dbReference>
<feature type="binding site" evidence="22">
    <location>
        <position position="821"/>
    </location>
    <ligand>
        <name>ATP</name>
        <dbReference type="ChEBI" id="CHEBI:30616"/>
    </ligand>
</feature>
<dbReference type="SMART" id="SM00369">
    <property type="entry name" value="LRR_TYP"/>
    <property type="match status" value="12"/>
</dbReference>
<evidence type="ECO:0000256" key="5">
    <source>
        <dbReference type="ARBA" id="ARBA00022475"/>
    </source>
</evidence>
<dbReference type="InterPro" id="IPR011009">
    <property type="entry name" value="Kinase-like_dom_sf"/>
</dbReference>
<evidence type="ECO:0000256" key="23">
    <source>
        <dbReference type="SAM" id="Phobius"/>
    </source>
</evidence>
<keyword evidence="9" id="KW-0808">Transferase</keyword>
<keyword evidence="17 23" id="KW-0472">Membrane</keyword>
<dbReference type="InterPro" id="IPR017441">
    <property type="entry name" value="Protein_kinase_ATP_BS"/>
</dbReference>
<feature type="transmembrane region" description="Helical" evidence="23">
    <location>
        <begin position="738"/>
        <end position="757"/>
    </location>
</feature>
<dbReference type="AlphaFoldDB" id="A0A4U6UQI6"/>
<dbReference type="FunFam" id="3.30.200.20:FF:000661">
    <property type="entry name" value="Serine-threonine protein kinase plant-type"/>
    <property type="match status" value="1"/>
</dbReference>
<comment type="subcellular location">
    <subcellularLocation>
        <location evidence="1">Cell membrane</location>
        <topology evidence="1">Single-pass membrane protein</topology>
    </subcellularLocation>
    <subcellularLocation>
        <location evidence="2">Membrane</location>
        <topology evidence="2">Single-pass type I membrane protein</topology>
    </subcellularLocation>
</comment>
<organism evidence="26 27">
    <name type="scientific">Setaria viridis</name>
    <name type="common">Green bristlegrass</name>
    <name type="synonym">Setaria italica subsp. viridis</name>
    <dbReference type="NCBI Taxonomy" id="4556"/>
    <lineage>
        <taxon>Eukaryota</taxon>
        <taxon>Viridiplantae</taxon>
        <taxon>Streptophyta</taxon>
        <taxon>Embryophyta</taxon>
        <taxon>Tracheophyta</taxon>
        <taxon>Spermatophyta</taxon>
        <taxon>Magnoliopsida</taxon>
        <taxon>Liliopsida</taxon>
        <taxon>Poales</taxon>
        <taxon>Poaceae</taxon>
        <taxon>PACMAD clade</taxon>
        <taxon>Panicoideae</taxon>
        <taxon>Panicodae</taxon>
        <taxon>Paniceae</taxon>
        <taxon>Cenchrinae</taxon>
        <taxon>Setaria</taxon>
    </lineage>
</organism>
<dbReference type="SUPFAM" id="SSF52047">
    <property type="entry name" value="RNI-like"/>
    <property type="match status" value="2"/>
</dbReference>
<evidence type="ECO:0000256" key="3">
    <source>
        <dbReference type="ARBA" id="ARBA00008684"/>
    </source>
</evidence>
<keyword evidence="19" id="KW-0325">Glycoprotein</keyword>
<dbReference type="PROSITE" id="PS00107">
    <property type="entry name" value="PROTEIN_KINASE_ATP"/>
    <property type="match status" value="1"/>
</dbReference>
<dbReference type="Proteomes" id="UP000298652">
    <property type="component" value="Chromosome 5"/>
</dbReference>
<evidence type="ECO:0000256" key="15">
    <source>
        <dbReference type="ARBA" id="ARBA00022840"/>
    </source>
</evidence>
<dbReference type="Gramene" id="TKW16199">
    <property type="protein sequence ID" value="TKW16199"/>
    <property type="gene ID" value="SEVIR_5G284000v2"/>
</dbReference>
<evidence type="ECO:0000256" key="13">
    <source>
        <dbReference type="ARBA" id="ARBA00022741"/>
    </source>
</evidence>
<dbReference type="Gene3D" id="1.10.510.10">
    <property type="entry name" value="Transferase(Phosphotransferase) domain 1"/>
    <property type="match status" value="1"/>
</dbReference>
<keyword evidence="11 24" id="KW-0732">Signal</keyword>
<evidence type="ECO:0000313" key="26">
    <source>
        <dbReference type="EMBL" id="TKW16199.1"/>
    </source>
</evidence>
<evidence type="ECO:0000256" key="4">
    <source>
        <dbReference type="ARBA" id="ARBA00012513"/>
    </source>
</evidence>
<protein>
    <recommendedName>
        <fullName evidence="4">non-specific serine/threonine protein kinase</fullName>
        <ecNumber evidence="4">2.7.11.1</ecNumber>
    </recommendedName>
</protein>
<dbReference type="GO" id="GO:0004674">
    <property type="term" value="F:protein serine/threonine kinase activity"/>
    <property type="evidence" value="ECO:0007669"/>
    <property type="project" value="UniProtKB-KW"/>
</dbReference>
<sequence length="1096" mass="118805">MAFFFIRVVLLFLLSTTCASALTPTSNTTDLAALLAFKAQLKDPFGILASNWTATASFCSWAGVSCDRSQRVTGLEFSDVPLQGSIAPQLGNLSFLSTIVLSNTSIMSTVPNELGSLPWLQTLNLSYNSLSGTIPHILGNLTRLDTLDLSGNNFFGGIPHELQKLHSLISLILQSNELSGPIPQGLFNNSTNLSEINLGYNWLTGAIPDSFSSPLKLEMLVLEENHLSGPMPPSLFNMSQLQALAVGWNNLSGPIPGNESFHLPMLQVLSLPENQFNGPIPLGLSACQNLEALSLAVNNFTGTVPSWLATLPNLTKIYLSTNDLTGKIPTELSNQTTLLGLDVSENNLEGEIPPELGNLRNLRFLGLANNQIAGVIPESIGNLSNLKKIDLFGNRLTGPVPVSFQNLLNLRSIFVDRNQLSGNLNFLAALSKCRSLYMIGISNNKFKGMLPPYMGNLSTVLQYFMADNNMITGSIPSTLANLSNLLVFSLGGNNLSGKIPTTIGAMDNLQGLYLSYNSLSGNIPEEISGLTSLGNLYLSGNKLSGSIPSSVSSLSQLQVLTLSQNSLSSTIPTTLWHLQKLVELDLSLNSLSGSLPADVGKLTAIANMDLSSNQLSGEIPTSIGNLQMMINLNLSSNLFQGSLPDSIGKLLSIEELDLSSNMLSGSIPETLTNLSYLANLNLSFNSLDGQIPERGVFSNITLLSLMGNDALCGLPRLGIAPCQNNNDQSRLKPKLLKVILPAVLGFFVLAACLYMLVRVKVNIGRKMTVPSDTDLQKYKLISYHELVRATSNFTDDNLLGAGSFGKVFKGELDDGSVIAIKVLNMQHDLASKSFDTECRALRMARHRNLVKIISTCSNLDFRALILEYMPYGSLDDWLYSNDGRQLSFLQRVGIMLDVAMAMEYLHHQHFEAVLHCDLKPSNILLDKDMIAKVSDFGISKLLVGDENSITLTSMPGTVGYMAPEFGSTGKASRASDVYSYGIVLLEIFTRKKPTDAMFIGELSLRQWVSQAFPHELSNVVDSNIVLDELNNGIEDANSLPENFSILNTYLASIIELALLCSRAAPEERIPMNDVVVKLNKIKSDYSSQFPTSTTSG</sequence>
<dbReference type="InterPro" id="IPR001245">
    <property type="entry name" value="Ser-Thr/Tyr_kinase_cat_dom"/>
</dbReference>
<dbReference type="SMART" id="SM00220">
    <property type="entry name" value="S_TKc"/>
    <property type="match status" value="1"/>
</dbReference>
<dbReference type="EC" id="2.7.11.1" evidence="4"/>
<dbReference type="Pfam" id="PF08263">
    <property type="entry name" value="LRRNT_2"/>
    <property type="match status" value="1"/>
</dbReference>
<dbReference type="InterPro" id="IPR055414">
    <property type="entry name" value="LRR_R13L4/SHOC2-like"/>
</dbReference>
<gene>
    <name evidence="26" type="ORF">SEVIR_5G284000v2</name>
</gene>
<keyword evidence="7" id="KW-0597">Phosphoprotein</keyword>
<evidence type="ECO:0000256" key="20">
    <source>
        <dbReference type="ARBA" id="ARBA00047899"/>
    </source>
</evidence>
<dbReference type="OMA" id="QAFPCEL"/>
<accession>A0A4U6UQI6</accession>
<evidence type="ECO:0000256" key="11">
    <source>
        <dbReference type="ARBA" id="ARBA00022729"/>
    </source>
</evidence>
<dbReference type="FunFam" id="3.80.10.10:FF:000905">
    <property type="entry name" value="Receptor-like protein kinase 7"/>
    <property type="match status" value="1"/>
</dbReference>
<evidence type="ECO:0000256" key="12">
    <source>
        <dbReference type="ARBA" id="ARBA00022737"/>
    </source>
</evidence>
<evidence type="ECO:0000256" key="21">
    <source>
        <dbReference type="ARBA" id="ARBA00048679"/>
    </source>
</evidence>
<evidence type="ECO:0000256" key="17">
    <source>
        <dbReference type="ARBA" id="ARBA00023136"/>
    </source>
</evidence>
<dbReference type="FunFam" id="3.80.10.10:FF:000101">
    <property type="entry name" value="LRR receptor-like serine/threonine-protein kinase ERECTA"/>
    <property type="match status" value="1"/>
</dbReference>
<evidence type="ECO:0000256" key="10">
    <source>
        <dbReference type="ARBA" id="ARBA00022692"/>
    </source>
</evidence>
<dbReference type="Gene3D" id="3.30.200.20">
    <property type="entry name" value="Phosphorylase Kinase, domain 1"/>
    <property type="match status" value="1"/>
</dbReference>
<keyword evidence="6" id="KW-0723">Serine/threonine-protein kinase</keyword>
<evidence type="ECO:0000256" key="2">
    <source>
        <dbReference type="ARBA" id="ARBA00004479"/>
    </source>
</evidence>
<dbReference type="Pfam" id="PF23598">
    <property type="entry name" value="LRR_14"/>
    <property type="match status" value="1"/>
</dbReference>
<dbReference type="Pfam" id="PF13855">
    <property type="entry name" value="LRR_8"/>
    <property type="match status" value="4"/>
</dbReference>
<proteinExistence type="inferred from homology"/>
<dbReference type="InterPro" id="IPR008271">
    <property type="entry name" value="Ser/Thr_kinase_AS"/>
</dbReference>
<keyword evidence="5" id="KW-1003">Cell membrane</keyword>
<keyword evidence="15 22" id="KW-0067">ATP-binding</keyword>
<reference evidence="26" key="1">
    <citation type="submission" date="2019-03" db="EMBL/GenBank/DDBJ databases">
        <title>WGS assembly of Setaria viridis.</title>
        <authorList>
            <person name="Huang P."/>
            <person name="Jenkins J."/>
            <person name="Grimwood J."/>
            <person name="Barry K."/>
            <person name="Healey A."/>
            <person name="Mamidi S."/>
            <person name="Sreedasyam A."/>
            <person name="Shu S."/>
            <person name="Feldman M."/>
            <person name="Wu J."/>
            <person name="Yu Y."/>
            <person name="Chen C."/>
            <person name="Johnson J."/>
            <person name="Rokhsar D."/>
            <person name="Baxter I."/>
            <person name="Schmutz J."/>
            <person name="Brutnell T."/>
            <person name="Kellogg E."/>
        </authorList>
    </citation>
    <scope>NUCLEOTIDE SEQUENCE [LARGE SCALE GENOMIC DNA]</scope>
</reference>